<dbReference type="Pfam" id="PF19783">
    <property type="entry name" value="DUF6268"/>
    <property type="match status" value="1"/>
</dbReference>
<dbReference type="InterPro" id="IPR046235">
    <property type="entry name" value="DUF6268"/>
</dbReference>
<gene>
    <name evidence="3" type="ORF">ACFOMG_12015</name>
</gene>
<evidence type="ECO:0000313" key="4">
    <source>
        <dbReference type="Proteomes" id="UP001595722"/>
    </source>
</evidence>
<keyword evidence="4" id="KW-1185">Reference proteome</keyword>
<evidence type="ECO:0000256" key="1">
    <source>
        <dbReference type="SAM" id="SignalP"/>
    </source>
</evidence>
<keyword evidence="1" id="KW-0732">Signal</keyword>
<protein>
    <submittedName>
        <fullName evidence="3">DUF6268 family outer membrane beta-barrel protein</fullName>
    </submittedName>
</protein>
<dbReference type="RefSeq" id="WP_376866924.1">
    <property type="nucleotide sequence ID" value="NZ_JBHRYB010000013.1"/>
</dbReference>
<organism evidence="3 4">
    <name type="scientific">Bacterioplanoides pacificum</name>
    <dbReference type="NCBI Taxonomy" id="1171596"/>
    <lineage>
        <taxon>Bacteria</taxon>
        <taxon>Pseudomonadati</taxon>
        <taxon>Pseudomonadota</taxon>
        <taxon>Gammaproteobacteria</taxon>
        <taxon>Oceanospirillales</taxon>
        <taxon>Oceanospirillaceae</taxon>
        <taxon>Bacterioplanoides</taxon>
    </lineage>
</organism>
<dbReference type="EMBL" id="JBHRYB010000013">
    <property type="protein sequence ID" value="MFC3680825.1"/>
    <property type="molecule type" value="Genomic_DNA"/>
</dbReference>
<feature type="chain" id="PRO_5045534313" evidence="1">
    <location>
        <begin position="24"/>
        <end position="285"/>
    </location>
</feature>
<name>A0ABV7VTE8_9GAMM</name>
<accession>A0ABV7VTE8</accession>
<feature type="domain" description="DUF6268" evidence="2">
    <location>
        <begin position="82"/>
        <end position="261"/>
    </location>
</feature>
<evidence type="ECO:0000313" key="3">
    <source>
        <dbReference type="EMBL" id="MFC3680825.1"/>
    </source>
</evidence>
<evidence type="ECO:0000259" key="2">
    <source>
        <dbReference type="Pfam" id="PF19783"/>
    </source>
</evidence>
<proteinExistence type="predicted"/>
<reference evidence="4" key="1">
    <citation type="journal article" date="2019" name="Int. J. Syst. Evol. Microbiol.">
        <title>The Global Catalogue of Microorganisms (GCM) 10K type strain sequencing project: providing services to taxonomists for standard genome sequencing and annotation.</title>
        <authorList>
            <consortium name="The Broad Institute Genomics Platform"/>
            <consortium name="The Broad Institute Genome Sequencing Center for Infectious Disease"/>
            <person name="Wu L."/>
            <person name="Ma J."/>
        </authorList>
    </citation>
    <scope>NUCLEOTIDE SEQUENCE [LARGE SCALE GENOMIC DNA]</scope>
    <source>
        <strain evidence="4">KCTC 42424</strain>
    </source>
</reference>
<feature type="signal peptide" evidence="1">
    <location>
        <begin position="1"/>
        <end position="23"/>
    </location>
</feature>
<dbReference type="Proteomes" id="UP001595722">
    <property type="component" value="Unassembled WGS sequence"/>
</dbReference>
<sequence length="285" mass="32150">MTKYARRLFLILMLLPLSPAWSAAVLLSSEGPGSPDDGAGSEFASRQISLTLPLAQQKQGSEQLHSYLHLDQTRFELTGTSAAQSDYFWLSLPLRYQQQRSHNTAFLVNAEAGLMTDLNSLNSESVGLNLELLARRYVALGRRSDKQAYWQFGVVLDRAFGDYSPRPALMYSWQLSPATRVSLGFPRTQVRSRWGRDFTAYLHIRPAGGVWREEIKGQDAVSSVSYRNWRAGVGGEFHWRSRLWLVAELGQTRLRTLTADDASGTRVVSRPGDDVYTQFGLRLRF</sequence>
<comment type="caution">
    <text evidence="3">The sequence shown here is derived from an EMBL/GenBank/DDBJ whole genome shotgun (WGS) entry which is preliminary data.</text>
</comment>